<reference evidence="2 3" key="1">
    <citation type="submission" date="2016-08" db="EMBL/GenBank/DDBJ databases">
        <title>Complete genome sequence of Spiroplasma helicoides TABS-2 (DSM 22551).</title>
        <authorList>
            <person name="Shen W.-Y."/>
            <person name="Lo W.-S."/>
            <person name="Lai Y.-C."/>
            <person name="Kuo C.-H."/>
        </authorList>
    </citation>
    <scope>NUCLEOTIDE SEQUENCE [LARGE SCALE GENOMIC DNA]</scope>
    <source>
        <strain evidence="2 3">TABS-2</strain>
    </source>
</reference>
<name>A0A1B3SM78_9MOLU</name>
<feature type="transmembrane region" description="Helical" evidence="1">
    <location>
        <begin position="317"/>
        <end position="339"/>
    </location>
</feature>
<protein>
    <submittedName>
        <fullName evidence="2">Uncharacterized protein</fullName>
    </submittedName>
</protein>
<dbReference type="STRING" id="216938.SHELI_v1c10910"/>
<proteinExistence type="predicted"/>
<keyword evidence="1" id="KW-0812">Transmembrane</keyword>
<evidence type="ECO:0000313" key="3">
    <source>
        <dbReference type="Proteomes" id="UP000094378"/>
    </source>
</evidence>
<keyword evidence="3" id="KW-1185">Reference proteome</keyword>
<accession>A0A1B3SM78</accession>
<dbReference type="Proteomes" id="UP000094378">
    <property type="component" value="Chromosome"/>
</dbReference>
<sequence>MVWGESNSRAFLDWADYCRSNAIRSRGIANTGGPNFTNDRSSANYQNAKQQLLDYIQRNTTISVQELYNILPTPLVANPTIKHVLLQLYYEDNLQIEGRSASNSDRETDFVLTFVKKASPQKPVQQVFQGEKKQSNIEDVFDNNWRATGRKLEFDKREKPKREDLNISLKKTPKPTFTQTNVKPVVDVRQQIQVPKVKIEPIVVDVPKFVAPKVKVENVNYIQIPKPEPEPIIEQPIIEPTIKLNLEIRKPSEVEIPEIEEKVFYGLSDYELYYIEAFLGDAIHKENNLKKQIMITKELVRTKADIAYLNSKDEPSIVLKVIAGVLCLVLVGFIILAAISKNKVRSKAYKAYNQNFKTQGYEQIKKQIRLDHPKIITF</sequence>
<dbReference type="OrthoDB" id="388324at2"/>
<evidence type="ECO:0000313" key="2">
    <source>
        <dbReference type="EMBL" id="AOG61038.1"/>
    </source>
</evidence>
<dbReference type="KEGG" id="shj:SHELI_v1c10910"/>
<keyword evidence="1" id="KW-0472">Membrane</keyword>
<dbReference type="AlphaFoldDB" id="A0A1B3SM78"/>
<gene>
    <name evidence="2" type="ORF">SHELI_v1c10910</name>
</gene>
<evidence type="ECO:0000256" key="1">
    <source>
        <dbReference type="SAM" id="Phobius"/>
    </source>
</evidence>
<dbReference type="EMBL" id="CP017015">
    <property type="protein sequence ID" value="AOG61038.1"/>
    <property type="molecule type" value="Genomic_DNA"/>
</dbReference>
<dbReference type="RefSeq" id="WP_069117450.1">
    <property type="nucleotide sequence ID" value="NZ_CP017015.1"/>
</dbReference>
<keyword evidence="1" id="KW-1133">Transmembrane helix</keyword>
<organism evidence="2 3">
    <name type="scientific">Spiroplasma helicoides</name>
    <dbReference type="NCBI Taxonomy" id="216938"/>
    <lineage>
        <taxon>Bacteria</taxon>
        <taxon>Bacillati</taxon>
        <taxon>Mycoplasmatota</taxon>
        <taxon>Mollicutes</taxon>
        <taxon>Entomoplasmatales</taxon>
        <taxon>Spiroplasmataceae</taxon>
        <taxon>Spiroplasma</taxon>
    </lineage>
</organism>